<dbReference type="GO" id="GO:0051117">
    <property type="term" value="F:ATPase binding"/>
    <property type="evidence" value="ECO:0007669"/>
    <property type="project" value="TreeGrafter"/>
</dbReference>
<keyword evidence="1" id="KW-0645">Protease</keyword>
<evidence type="ECO:0008006" key="7">
    <source>
        <dbReference type="Google" id="ProtNLM"/>
    </source>
</evidence>
<dbReference type="SUPFAM" id="SSF52096">
    <property type="entry name" value="ClpP/crotonase"/>
    <property type="match status" value="1"/>
</dbReference>
<sequence length="696" mass="74908">MDGTDLILNGEIILEGDVLPHELCQYMDTGCFSARMVRTALSRFDGDVTVRVNSAGGSPYEGEAIRAAFEVHPGRVQVVVGGIAASAASLMIMSAHRIEMTAGSFLMIHNPSRGICGTAEELRKEAEDLDRLAQVYAGVYATRAGKAVEDVMRMMNQETWLGPADAVAAGFADAVTGSDAPDPPSMAAVMSLHMRSVANLRMCAARLAPEETPAPVADDQNDTERHDKETPMTTPTTDTPETSAQPTAPVTTAPVTTMAAPDPAAITQRAVQAERQRQSDIRRMARPFMQAGQLSEAQVDQLIDDGTTAETAGTRMMAFMAQSEPLTGQGGPRARITRDEGETRMEGMIQALMQDFKGPGAQFRGMRVRGLAMELAGRSRSYSDNETLYAGFRSTAMMGGANGVSDFAYITTEVMNRTLMAEYERRGSPWQRVTGTPLTASDFREQHAVRFGGDFQLKTVKENGEYQEATLRDEAEGLKVERRGRTIHLTFEAVLNDDMGAFARIPREFAIAARTMESAMVWTLIRGNAKLKSDGKALFHADHKNLAATASVISDDAVGAARTAMWEQTAFGSKDPDDFLYVTPDLLLVPPALENAALKFATATTPAKDSDVNPYKGTLTPITVPNLGAAAGGSDKAWYLVSSDNPPISVAYLEGHEAPLVRTIEGMNPDKVTMNARHVFGAAPSSFLGIYKNAGA</sequence>
<name>A0A6L7GBV0_9RHOB</name>
<dbReference type="RefSeq" id="WP_160897293.1">
    <property type="nucleotide sequence ID" value="NZ_WUMU01000053.1"/>
</dbReference>
<dbReference type="CDD" id="cd07016">
    <property type="entry name" value="S14_ClpP_1"/>
    <property type="match status" value="1"/>
</dbReference>
<dbReference type="Gene3D" id="3.90.226.10">
    <property type="entry name" value="2-enoyl-CoA Hydratase, Chain A, domain 1"/>
    <property type="match status" value="1"/>
</dbReference>
<dbReference type="Pfam" id="PF00574">
    <property type="entry name" value="CLP_protease"/>
    <property type="match status" value="1"/>
</dbReference>
<dbReference type="GO" id="GO:0004252">
    <property type="term" value="F:serine-type endopeptidase activity"/>
    <property type="evidence" value="ECO:0007669"/>
    <property type="project" value="TreeGrafter"/>
</dbReference>
<keyword evidence="2" id="KW-0378">Hydrolase</keyword>
<dbReference type="EMBL" id="WUMU01000053">
    <property type="protein sequence ID" value="MXN21182.1"/>
    <property type="molecule type" value="Genomic_DNA"/>
</dbReference>
<dbReference type="Pfam" id="PF25209">
    <property type="entry name" value="Phage_capsid_4"/>
    <property type="match status" value="1"/>
</dbReference>
<gene>
    <name evidence="5" type="ORF">GR170_25470</name>
</gene>
<dbReference type="AlphaFoldDB" id="A0A6L7GBV0"/>
<dbReference type="PANTHER" id="PTHR10381:SF70">
    <property type="entry name" value="ATP-DEPENDENT CLP PROTEASE PROTEOLYTIC SUBUNIT"/>
    <property type="match status" value="1"/>
</dbReference>
<dbReference type="GO" id="GO:0004176">
    <property type="term" value="F:ATP-dependent peptidase activity"/>
    <property type="evidence" value="ECO:0007669"/>
    <property type="project" value="TreeGrafter"/>
</dbReference>
<dbReference type="GO" id="GO:0009368">
    <property type="term" value="C:endopeptidase Clp complex"/>
    <property type="evidence" value="ECO:0007669"/>
    <property type="project" value="TreeGrafter"/>
</dbReference>
<comment type="caution">
    <text evidence="5">The sequence shown here is derived from an EMBL/GenBank/DDBJ whole genome shotgun (WGS) entry which is preliminary data.</text>
</comment>
<keyword evidence="6" id="KW-1185">Reference proteome</keyword>
<reference evidence="5 6" key="1">
    <citation type="submission" date="2019-12" db="EMBL/GenBank/DDBJ databases">
        <authorList>
            <person name="Li M."/>
        </authorList>
    </citation>
    <scope>NUCLEOTIDE SEQUENCE [LARGE SCALE GENOMIC DNA]</scope>
    <source>
        <strain evidence="5 6">GBMRC 2024</strain>
    </source>
</reference>
<evidence type="ECO:0000313" key="6">
    <source>
        <dbReference type="Proteomes" id="UP000477911"/>
    </source>
</evidence>
<keyword evidence="3" id="KW-0720">Serine protease</keyword>
<dbReference type="PANTHER" id="PTHR10381">
    <property type="entry name" value="ATP-DEPENDENT CLP PROTEASE PROTEOLYTIC SUBUNIT"/>
    <property type="match status" value="1"/>
</dbReference>
<dbReference type="InterPro" id="IPR023562">
    <property type="entry name" value="ClpP/TepA"/>
</dbReference>
<evidence type="ECO:0000256" key="1">
    <source>
        <dbReference type="ARBA" id="ARBA00022670"/>
    </source>
</evidence>
<evidence type="ECO:0000313" key="5">
    <source>
        <dbReference type="EMBL" id="MXN21182.1"/>
    </source>
</evidence>
<feature type="region of interest" description="Disordered" evidence="4">
    <location>
        <begin position="210"/>
        <end position="249"/>
    </location>
</feature>
<accession>A0A6L7GBV0</accession>
<evidence type="ECO:0000256" key="3">
    <source>
        <dbReference type="ARBA" id="ARBA00022825"/>
    </source>
</evidence>
<organism evidence="5 6">
    <name type="scientific">Pseudooceanicola albus</name>
    <dbReference type="NCBI Taxonomy" id="2692189"/>
    <lineage>
        <taxon>Bacteria</taxon>
        <taxon>Pseudomonadati</taxon>
        <taxon>Pseudomonadota</taxon>
        <taxon>Alphaproteobacteria</taxon>
        <taxon>Rhodobacterales</taxon>
        <taxon>Paracoccaceae</taxon>
        <taxon>Pseudooceanicola</taxon>
    </lineage>
</organism>
<dbReference type="Proteomes" id="UP000477911">
    <property type="component" value="Unassembled WGS sequence"/>
</dbReference>
<proteinExistence type="predicted"/>
<dbReference type="InterPro" id="IPR029045">
    <property type="entry name" value="ClpP/crotonase-like_dom_sf"/>
</dbReference>
<protein>
    <recommendedName>
        <fullName evidence="7">ATP-dependent Clp protease proteolytic subunit</fullName>
    </recommendedName>
</protein>
<evidence type="ECO:0000256" key="4">
    <source>
        <dbReference type="SAM" id="MobiDB-lite"/>
    </source>
</evidence>
<dbReference type="GO" id="GO:0006515">
    <property type="term" value="P:protein quality control for misfolded or incompletely synthesized proteins"/>
    <property type="evidence" value="ECO:0007669"/>
    <property type="project" value="TreeGrafter"/>
</dbReference>
<evidence type="ECO:0000256" key="2">
    <source>
        <dbReference type="ARBA" id="ARBA00022801"/>
    </source>
</evidence>
<feature type="compositionally biased region" description="Low complexity" evidence="4">
    <location>
        <begin position="231"/>
        <end position="249"/>
    </location>
</feature>
<dbReference type="NCBIfam" id="NF045542">
    <property type="entry name" value="Clp_rel_HeadMat"/>
    <property type="match status" value="1"/>
</dbReference>